<sequence>MLGIIFHMVWRVERADALWEKIRQARGWEAPEETFFGMSWKLNVREGPIQVRAGYSEPTRGRGPMTLFELEFDAPFPEDLEIESRRLKEGVAVDERLGDAQSECARHFEVHTRGRQPVTSPVMQPRFGELLLEVLEPGAT</sequence>
<evidence type="ECO:0000313" key="1">
    <source>
        <dbReference type="EMBL" id="TXD32549.1"/>
    </source>
</evidence>
<dbReference type="Proteomes" id="UP000321046">
    <property type="component" value="Unassembled WGS sequence"/>
</dbReference>
<dbReference type="RefSeq" id="WP_146976264.1">
    <property type="nucleotide sequence ID" value="NZ_VOSL01000125.1"/>
</dbReference>
<gene>
    <name evidence="1" type="ORF">FRC96_17200</name>
</gene>
<comment type="caution">
    <text evidence="1">The sequence shown here is derived from an EMBL/GenBank/DDBJ whole genome shotgun (WGS) entry which is preliminary data.</text>
</comment>
<dbReference type="OrthoDB" id="5535539at2"/>
<dbReference type="AlphaFoldDB" id="A0A5C6X2K6"/>
<evidence type="ECO:0000313" key="2">
    <source>
        <dbReference type="Proteomes" id="UP000321046"/>
    </source>
</evidence>
<reference evidence="1 2" key="1">
    <citation type="submission" date="2019-08" db="EMBL/GenBank/DDBJ databases">
        <title>Bradymonadales sp. TMQ2.</title>
        <authorList>
            <person name="Liang Q."/>
        </authorList>
    </citation>
    <scope>NUCLEOTIDE SEQUENCE [LARGE SCALE GENOMIC DNA]</scope>
    <source>
        <strain evidence="1 2">TMQ2</strain>
    </source>
</reference>
<accession>A0A5C6X2K6</accession>
<protein>
    <submittedName>
        <fullName evidence="1">Uncharacterized protein</fullName>
    </submittedName>
</protein>
<name>A0A5C6X2K6_9DELT</name>
<organism evidence="1 2">
    <name type="scientific">Lujinxingia vulgaris</name>
    <dbReference type="NCBI Taxonomy" id="2600176"/>
    <lineage>
        <taxon>Bacteria</taxon>
        <taxon>Deltaproteobacteria</taxon>
        <taxon>Bradymonadales</taxon>
        <taxon>Lujinxingiaceae</taxon>
        <taxon>Lujinxingia</taxon>
    </lineage>
</organism>
<proteinExistence type="predicted"/>
<dbReference type="EMBL" id="VOSL01000125">
    <property type="protein sequence ID" value="TXD32549.1"/>
    <property type="molecule type" value="Genomic_DNA"/>
</dbReference>